<evidence type="ECO:0000313" key="2">
    <source>
        <dbReference type="EMBL" id="RKN35548.1"/>
    </source>
</evidence>
<dbReference type="EMBL" id="RAZT01000002">
    <property type="protein sequence ID" value="RKN35548.1"/>
    <property type="molecule type" value="Genomic_DNA"/>
</dbReference>
<dbReference type="RefSeq" id="WP_120688125.1">
    <property type="nucleotide sequence ID" value="NZ_RAZT01000002.1"/>
</dbReference>
<feature type="domain" description="ATP-grasp" evidence="1">
    <location>
        <begin position="131"/>
        <end position="278"/>
    </location>
</feature>
<proteinExistence type="predicted"/>
<evidence type="ECO:0000313" key="3">
    <source>
        <dbReference type="Proteomes" id="UP000275865"/>
    </source>
</evidence>
<dbReference type="Proteomes" id="UP000275865">
    <property type="component" value="Unassembled WGS sequence"/>
</dbReference>
<accession>A0A3A9YED8</accession>
<comment type="caution">
    <text evidence="2">The sequence shown here is derived from an EMBL/GenBank/DDBJ whole genome shotgun (WGS) entry which is preliminary data.</text>
</comment>
<evidence type="ECO:0000259" key="1">
    <source>
        <dbReference type="Pfam" id="PF14243"/>
    </source>
</evidence>
<sequence>MLLLVPADPLRPRRPDEHFASEARAAREAGLTVAVVDHDALLRGAEPERAVPALPAGETAVYRGWMLPSHRYAALARVLAERGVSVRTSAEQYRRAHELPGWYPALAPVTPRSVWTTGSDRTDFDHALRSLGAGPAVVRDYVKSMKHHWDEATFIPDVADADGAWRIAARLRELRDDEFVGGFVLREFESFTSAEARTWWVEGRCVLVGAHPDTPGAPPPDGFDLDWLIPFVTALALPFVTVDLVLRDDGAWRVVELGDGQVSDRPPGLPPEEIIAALIQGDRERSAEAATSRP</sequence>
<dbReference type="AlphaFoldDB" id="A0A3A9YED8"/>
<dbReference type="Pfam" id="PF14243">
    <property type="entry name" value="R2K_3"/>
    <property type="match status" value="1"/>
</dbReference>
<organism evidence="2 3">
    <name type="scientific">Micromonospora musae</name>
    <dbReference type="NCBI Taxonomy" id="1894970"/>
    <lineage>
        <taxon>Bacteria</taxon>
        <taxon>Bacillati</taxon>
        <taxon>Actinomycetota</taxon>
        <taxon>Actinomycetes</taxon>
        <taxon>Micromonosporales</taxon>
        <taxon>Micromonosporaceae</taxon>
        <taxon>Micromonospora</taxon>
    </lineage>
</organism>
<dbReference type="InterPro" id="IPR025643">
    <property type="entry name" value="R2K_3"/>
</dbReference>
<reference evidence="2 3" key="1">
    <citation type="submission" date="2018-09" db="EMBL/GenBank/DDBJ databases">
        <title>Micromonospora sp. nov. MS1-9, isolated from a root of Musa sp.</title>
        <authorList>
            <person name="Kuncharoen N."/>
            <person name="Kudo T."/>
            <person name="Ohkuma M."/>
            <person name="Yuki M."/>
            <person name="Tanasupawat S."/>
        </authorList>
    </citation>
    <scope>NUCLEOTIDE SEQUENCE [LARGE SCALE GENOMIC DNA]</scope>
    <source>
        <strain evidence="2 3">MS1-9</strain>
    </source>
</reference>
<protein>
    <recommendedName>
        <fullName evidence="1">ATP-grasp domain-containing protein</fullName>
    </recommendedName>
</protein>
<name>A0A3A9YED8_9ACTN</name>
<gene>
    <name evidence="2" type="ORF">D7044_05205</name>
</gene>